<reference evidence="1" key="2">
    <citation type="journal article" date="2015" name="Fish Shellfish Immunol.">
        <title>Early steps in the European eel (Anguilla anguilla)-Vibrio vulnificus interaction in the gills: Role of the RtxA13 toxin.</title>
        <authorList>
            <person name="Callol A."/>
            <person name="Pajuelo D."/>
            <person name="Ebbesson L."/>
            <person name="Teles M."/>
            <person name="MacKenzie S."/>
            <person name="Amaro C."/>
        </authorList>
    </citation>
    <scope>NUCLEOTIDE SEQUENCE</scope>
</reference>
<reference evidence="1" key="1">
    <citation type="submission" date="2014-11" db="EMBL/GenBank/DDBJ databases">
        <authorList>
            <person name="Amaro Gonzalez C."/>
        </authorList>
    </citation>
    <scope>NUCLEOTIDE SEQUENCE</scope>
</reference>
<proteinExistence type="predicted"/>
<dbReference type="AlphaFoldDB" id="A0A0E9ULT0"/>
<sequence>MRMWLYGGRPLSQHNCRGTCCFIPCKQCH</sequence>
<protein>
    <submittedName>
        <fullName evidence="1">Uncharacterized protein</fullName>
    </submittedName>
</protein>
<accession>A0A0E9ULT0</accession>
<evidence type="ECO:0000313" key="1">
    <source>
        <dbReference type="EMBL" id="JAH66784.1"/>
    </source>
</evidence>
<dbReference type="EMBL" id="GBXM01041793">
    <property type="protein sequence ID" value="JAH66784.1"/>
    <property type="molecule type" value="Transcribed_RNA"/>
</dbReference>
<organism evidence="1">
    <name type="scientific">Anguilla anguilla</name>
    <name type="common">European freshwater eel</name>
    <name type="synonym">Muraena anguilla</name>
    <dbReference type="NCBI Taxonomy" id="7936"/>
    <lineage>
        <taxon>Eukaryota</taxon>
        <taxon>Metazoa</taxon>
        <taxon>Chordata</taxon>
        <taxon>Craniata</taxon>
        <taxon>Vertebrata</taxon>
        <taxon>Euteleostomi</taxon>
        <taxon>Actinopterygii</taxon>
        <taxon>Neopterygii</taxon>
        <taxon>Teleostei</taxon>
        <taxon>Anguilliformes</taxon>
        <taxon>Anguillidae</taxon>
        <taxon>Anguilla</taxon>
    </lineage>
</organism>
<name>A0A0E9ULT0_ANGAN</name>